<evidence type="ECO:0000313" key="3">
    <source>
        <dbReference type="Proteomes" id="UP000244722"/>
    </source>
</evidence>
<gene>
    <name evidence="2" type="ORF">B9Z19DRAFT_1074327</name>
</gene>
<feature type="signal peptide" evidence="1">
    <location>
        <begin position="1"/>
        <end position="22"/>
    </location>
</feature>
<dbReference type="AlphaFoldDB" id="A0A2T7A4P7"/>
<proteinExistence type="predicted"/>
<reference evidence="2 3" key="1">
    <citation type="submission" date="2017-04" db="EMBL/GenBank/DDBJ databases">
        <title>Draft genome sequence of Tuber borchii Vittad., a whitish edible truffle.</title>
        <authorList>
            <consortium name="DOE Joint Genome Institute"/>
            <person name="Murat C."/>
            <person name="Kuo A."/>
            <person name="Barry K.W."/>
            <person name="Clum A."/>
            <person name="Dockter R.B."/>
            <person name="Fauchery L."/>
            <person name="Iotti M."/>
            <person name="Kohler A."/>
            <person name="Labutti K."/>
            <person name="Lindquist E.A."/>
            <person name="Lipzen A."/>
            <person name="Ohm R.A."/>
            <person name="Wang M."/>
            <person name="Grigoriev I.V."/>
            <person name="Zambonelli A."/>
            <person name="Martin F.M."/>
        </authorList>
    </citation>
    <scope>NUCLEOTIDE SEQUENCE [LARGE SCALE GENOMIC DNA]</scope>
    <source>
        <strain evidence="2 3">Tbo3840</strain>
    </source>
</reference>
<dbReference type="EMBL" id="NESQ01000023">
    <property type="protein sequence ID" value="PUU82721.1"/>
    <property type="molecule type" value="Genomic_DNA"/>
</dbReference>
<sequence length="72" mass="8061">MDSSYSSLGLLLQLYAARLSSSTTVPAWDISSYFSQADGVLTRPTLCCKYCSVTDLLYRIKEEEKLDRLGMV</sequence>
<keyword evidence="1" id="KW-0732">Signal</keyword>
<keyword evidence="3" id="KW-1185">Reference proteome</keyword>
<dbReference type="Proteomes" id="UP000244722">
    <property type="component" value="Unassembled WGS sequence"/>
</dbReference>
<organism evidence="2 3">
    <name type="scientific">Tuber borchii</name>
    <name type="common">White truffle</name>
    <dbReference type="NCBI Taxonomy" id="42251"/>
    <lineage>
        <taxon>Eukaryota</taxon>
        <taxon>Fungi</taxon>
        <taxon>Dikarya</taxon>
        <taxon>Ascomycota</taxon>
        <taxon>Pezizomycotina</taxon>
        <taxon>Pezizomycetes</taxon>
        <taxon>Pezizales</taxon>
        <taxon>Tuberaceae</taxon>
        <taxon>Tuber</taxon>
    </lineage>
</organism>
<comment type="caution">
    <text evidence="2">The sequence shown here is derived from an EMBL/GenBank/DDBJ whole genome shotgun (WGS) entry which is preliminary data.</text>
</comment>
<name>A0A2T7A4P7_TUBBO</name>
<accession>A0A2T7A4P7</accession>
<evidence type="ECO:0000313" key="2">
    <source>
        <dbReference type="EMBL" id="PUU82721.1"/>
    </source>
</evidence>
<evidence type="ECO:0000256" key="1">
    <source>
        <dbReference type="SAM" id="SignalP"/>
    </source>
</evidence>
<protein>
    <submittedName>
        <fullName evidence="2">Uncharacterized protein</fullName>
    </submittedName>
</protein>
<feature type="chain" id="PRO_5015545772" evidence="1">
    <location>
        <begin position="23"/>
        <end position="72"/>
    </location>
</feature>